<comment type="caution">
    <text evidence="1">The sequence shown here is derived from an EMBL/GenBank/DDBJ whole genome shotgun (WGS) entry which is preliminary data.</text>
</comment>
<sequence length="360" mass="40379">MSVSVMTTPKPFNTIRNQSASEIDNRDDPFSSFNFFPPRDSDELFDALRKFYPHLKSHRDRLFRATIDCRTIASNSVEPADGINVARNKRSGESPCISPSSYSYSEVGLVKVEVEPPHPASKQQRGMEAMFGTFSAGATKPKGTRAMTAEEREDYRFVKKVGACGSCRKTKRKCKHKLSEAKVSTTKKVRIVDSPMIDMAVASEQTDQPIKTSQISERIDPFQKPEETNREDTGHTFGTMVLATATSQSTGQTLYKSSPRSPSFGDWATLFINEDVLRSPVLSPTMNMENWLTNFEIPQLDLGETFFASLGEQAIPFQGMHECKNVNIEPLSVEVVSEERKLDQTMIRRHSTATYHLAIK</sequence>
<proteinExistence type="predicted"/>
<name>A0A9P4NTT5_9PEZI</name>
<evidence type="ECO:0000313" key="2">
    <source>
        <dbReference type="Proteomes" id="UP000800235"/>
    </source>
</evidence>
<organism evidence="1 2">
    <name type="scientific">Tothia fuscella</name>
    <dbReference type="NCBI Taxonomy" id="1048955"/>
    <lineage>
        <taxon>Eukaryota</taxon>
        <taxon>Fungi</taxon>
        <taxon>Dikarya</taxon>
        <taxon>Ascomycota</taxon>
        <taxon>Pezizomycotina</taxon>
        <taxon>Dothideomycetes</taxon>
        <taxon>Pleosporomycetidae</taxon>
        <taxon>Venturiales</taxon>
        <taxon>Cylindrosympodiaceae</taxon>
        <taxon>Tothia</taxon>
    </lineage>
</organism>
<gene>
    <name evidence="1" type="ORF">EJ08DRAFT_659808</name>
</gene>
<accession>A0A9P4NTT5</accession>
<evidence type="ECO:0000313" key="1">
    <source>
        <dbReference type="EMBL" id="KAF2431492.1"/>
    </source>
</evidence>
<protein>
    <submittedName>
        <fullName evidence="1">Uncharacterized protein</fullName>
    </submittedName>
</protein>
<dbReference type="Proteomes" id="UP000800235">
    <property type="component" value="Unassembled WGS sequence"/>
</dbReference>
<keyword evidence="2" id="KW-1185">Reference proteome</keyword>
<dbReference type="AlphaFoldDB" id="A0A9P4NTT5"/>
<reference evidence="1" key="1">
    <citation type="journal article" date="2020" name="Stud. Mycol.">
        <title>101 Dothideomycetes genomes: a test case for predicting lifestyles and emergence of pathogens.</title>
        <authorList>
            <person name="Haridas S."/>
            <person name="Albert R."/>
            <person name="Binder M."/>
            <person name="Bloem J."/>
            <person name="Labutti K."/>
            <person name="Salamov A."/>
            <person name="Andreopoulos B."/>
            <person name="Baker S."/>
            <person name="Barry K."/>
            <person name="Bills G."/>
            <person name="Bluhm B."/>
            <person name="Cannon C."/>
            <person name="Castanera R."/>
            <person name="Culley D."/>
            <person name="Daum C."/>
            <person name="Ezra D."/>
            <person name="Gonzalez J."/>
            <person name="Henrissat B."/>
            <person name="Kuo A."/>
            <person name="Liang C."/>
            <person name="Lipzen A."/>
            <person name="Lutzoni F."/>
            <person name="Magnuson J."/>
            <person name="Mondo S."/>
            <person name="Nolan M."/>
            <person name="Ohm R."/>
            <person name="Pangilinan J."/>
            <person name="Park H.-J."/>
            <person name="Ramirez L."/>
            <person name="Alfaro M."/>
            <person name="Sun H."/>
            <person name="Tritt A."/>
            <person name="Yoshinaga Y."/>
            <person name="Zwiers L.-H."/>
            <person name="Turgeon B."/>
            <person name="Goodwin S."/>
            <person name="Spatafora J."/>
            <person name="Crous P."/>
            <person name="Grigoriev I."/>
        </authorList>
    </citation>
    <scope>NUCLEOTIDE SEQUENCE</scope>
    <source>
        <strain evidence="1">CBS 130266</strain>
    </source>
</reference>
<dbReference type="EMBL" id="MU007031">
    <property type="protein sequence ID" value="KAF2431492.1"/>
    <property type="molecule type" value="Genomic_DNA"/>
</dbReference>